<dbReference type="Proteomes" id="UP000070444">
    <property type="component" value="Unassembled WGS sequence"/>
</dbReference>
<evidence type="ECO:0000256" key="1">
    <source>
        <dbReference type="ARBA" id="ARBA00001947"/>
    </source>
</evidence>
<dbReference type="STRING" id="796925.A0A137P538"/>
<name>A0A137P538_CONC2</name>
<evidence type="ECO:0000256" key="3">
    <source>
        <dbReference type="ARBA" id="ARBA00022801"/>
    </source>
</evidence>
<dbReference type="SUPFAM" id="SSF51556">
    <property type="entry name" value="Metallo-dependent hydrolases"/>
    <property type="match status" value="1"/>
</dbReference>
<evidence type="ECO:0000313" key="7">
    <source>
        <dbReference type="Proteomes" id="UP000070444"/>
    </source>
</evidence>
<organism evidence="6 7">
    <name type="scientific">Conidiobolus coronatus (strain ATCC 28846 / CBS 209.66 / NRRL 28638)</name>
    <name type="common">Delacroixia coronata</name>
    <dbReference type="NCBI Taxonomy" id="796925"/>
    <lineage>
        <taxon>Eukaryota</taxon>
        <taxon>Fungi</taxon>
        <taxon>Fungi incertae sedis</taxon>
        <taxon>Zoopagomycota</taxon>
        <taxon>Entomophthoromycotina</taxon>
        <taxon>Entomophthoromycetes</taxon>
        <taxon>Entomophthorales</taxon>
        <taxon>Ancylistaceae</taxon>
        <taxon>Conidiobolus</taxon>
    </lineage>
</organism>
<dbReference type="Gene3D" id="3.20.20.140">
    <property type="entry name" value="Metal-dependent hydrolases"/>
    <property type="match status" value="1"/>
</dbReference>
<evidence type="ECO:0000256" key="4">
    <source>
        <dbReference type="ARBA" id="ARBA00022833"/>
    </source>
</evidence>
<dbReference type="InterPro" id="IPR032466">
    <property type="entry name" value="Metal_Hydrolase"/>
</dbReference>
<feature type="domain" description="Amidohydrolase-related" evidence="5">
    <location>
        <begin position="50"/>
        <end position="176"/>
    </location>
</feature>
<dbReference type="PANTHER" id="PTHR11271:SF6">
    <property type="entry name" value="GUANINE DEAMINASE"/>
    <property type="match status" value="1"/>
</dbReference>
<accession>A0A137P538</accession>
<dbReference type="EMBL" id="KQ964512">
    <property type="protein sequence ID" value="KXN70132.1"/>
    <property type="molecule type" value="Genomic_DNA"/>
</dbReference>
<protein>
    <recommendedName>
        <fullName evidence="5">Amidohydrolase-related domain-containing protein</fullName>
    </recommendedName>
</protein>
<sequence>MSIPSQQSKVSQIVNQGTTSACYFGITHVEGQRGFIGKLCMDISSPDNYVENNEETLKGLAKLANEYHLPIQSHFAESRDEEEFTTSLYPSSHYRNVFEQVGLLGNKSGMAHCCYSGSVEFEALKGTEAGVAHCPTSNFFVGGLLNIRKCGRFSSSIIQNIHAVKSAANSRSVPVGFSVPSFNKWWTLSSLFGSRTVA</sequence>
<evidence type="ECO:0000256" key="2">
    <source>
        <dbReference type="ARBA" id="ARBA00022723"/>
    </source>
</evidence>
<evidence type="ECO:0000313" key="6">
    <source>
        <dbReference type="EMBL" id="KXN70132.1"/>
    </source>
</evidence>
<keyword evidence="2" id="KW-0479">Metal-binding</keyword>
<dbReference type="GO" id="GO:0046098">
    <property type="term" value="P:guanine metabolic process"/>
    <property type="evidence" value="ECO:0007669"/>
    <property type="project" value="TreeGrafter"/>
</dbReference>
<dbReference type="InterPro" id="IPR006680">
    <property type="entry name" value="Amidohydro-rel"/>
</dbReference>
<gene>
    <name evidence="6" type="ORF">CONCODRAFT_7374</name>
</gene>
<keyword evidence="4" id="KW-0862">Zinc</keyword>
<keyword evidence="3" id="KW-0378">Hydrolase</keyword>
<keyword evidence="7" id="KW-1185">Reference proteome</keyword>
<dbReference type="AlphaFoldDB" id="A0A137P538"/>
<reference evidence="6 7" key="1">
    <citation type="journal article" date="2015" name="Genome Biol. Evol.">
        <title>Phylogenomic analyses indicate that early fungi evolved digesting cell walls of algal ancestors of land plants.</title>
        <authorList>
            <person name="Chang Y."/>
            <person name="Wang S."/>
            <person name="Sekimoto S."/>
            <person name="Aerts A.L."/>
            <person name="Choi C."/>
            <person name="Clum A."/>
            <person name="LaButti K.M."/>
            <person name="Lindquist E.A."/>
            <person name="Yee Ngan C."/>
            <person name="Ohm R.A."/>
            <person name="Salamov A.A."/>
            <person name="Grigoriev I.V."/>
            <person name="Spatafora J.W."/>
            <person name="Berbee M.L."/>
        </authorList>
    </citation>
    <scope>NUCLEOTIDE SEQUENCE [LARGE SCALE GENOMIC DNA]</scope>
    <source>
        <strain evidence="6 7">NRRL 28638</strain>
    </source>
</reference>
<dbReference type="Pfam" id="PF01979">
    <property type="entry name" value="Amidohydro_1"/>
    <property type="match status" value="1"/>
</dbReference>
<dbReference type="InterPro" id="IPR051607">
    <property type="entry name" value="Metallo-dep_hydrolases"/>
</dbReference>
<dbReference type="GO" id="GO:0008892">
    <property type="term" value="F:guanine deaminase activity"/>
    <property type="evidence" value="ECO:0007669"/>
    <property type="project" value="TreeGrafter"/>
</dbReference>
<proteinExistence type="predicted"/>
<dbReference type="OrthoDB" id="194468at2759"/>
<evidence type="ECO:0000259" key="5">
    <source>
        <dbReference type="Pfam" id="PF01979"/>
    </source>
</evidence>
<dbReference type="GO" id="GO:0005829">
    <property type="term" value="C:cytosol"/>
    <property type="evidence" value="ECO:0007669"/>
    <property type="project" value="TreeGrafter"/>
</dbReference>
<comment type="cofactor">
    <cofactor evidence="1">
        <name>Zn(2+)</name>
        <dbReference type="ChEBI" id="CHEBI:29105"/>
    </cofactor>
</comment>
<dbReference type="GO" id="GO:0008270">
    <property type="term" value="F:zinc ion binding"/>
    <property type="evidence" value="ECO:0007669"/>
    <property type="project" value="TreeGrafter"/>
</dbReference>
<dbReference type="PANTHER" id="PTHR11271">
    <property type="entry name" value="GUANINE DEAMINASE"/>
    <property type="match status" value="1"/>
</dbReference>